<keyword evidence="1" id="KW-1185">Reference proteome</keyword>
<dbReference type="RefSeq" id="XP_027066223.1">
    <property type="nucleotide sequence ID" value="XM_027210422.1"/>
</dbReference>
<sequence>MDDWKINDYSCTLTKVNVEGRNPSEGYSNGVLRRPGLPDKNCSFVPVKSTELLPISSNMERLVGSDSVLSIYGLLSHRTENRYLFVTDRIDSSLDQSFKNEGDPYNESGYLKPSLADKVRGLLASFVVLCKNNVKHCDGCDIKATQIFVVKGKVKLLYVTIHSPHENEEHFSRYSGEQLNRLFSHLLNPQNKILVKKEYTHFCGLDNYLKEKAARHPLLLSPWERLALPAHVHCRLLSDGKYYPNLLNRKCRMASWQKNISPNSITGVILAHRSYGHTAHDCLDFLRNFVEHVFERGTLDKYCDAIGDKNATLPSLVEMNQLLASQIGEDYLLNIFKNIDSRHWK</sequence>
<dbReference type="RefSeq" id="XP_071909012.1">
    <property type="nucleotide sequence ID" value="XM_072052911.1"/>
</dbReference>
<reference evidence="1" key="1">
    <citation type="journal article" date="2025" name="Foods">
        <title>Unveiling the Microbial Signatures of Arabica Coffee Cherries: Insights into Ripeness Specific Diversity, Functional Traits, and Implications for Quality and Safety.</title>
        <authorList>
            <consortium name="RefSeq"/>
            <person name="Tenea G.N."/>
            <person name="Cifuentes V."/>
            <person name="Reyes P."/>
            <person name="Cevallos-Vallejos M."/>
        </authorList>
    </citation>
    <scope>NUCLEOTIDE SEQUENCE [LARGE SCALE GENOMIC DNA]</scope>
</reference>
<evidence type="ECO:0000313" key="4">
    <source>
        <dbReference type="RefSeq" id="XP_027066225.1"/>
    </source>
</evidence>
<dbReference type="RefSeq" id="XP_027066225.1">
    <property type="nucleotide sequence ID" value="XM_027210424.1"/>
</dbReference>
<reference evidence="2 3" key="2">
    <citation type="submission" date="2025-04" db="UniProtKB">
        <authorList>
            <consortium name="RefSeq"/>
        </authorList>
    </citation>
    <scope>IDENTIFICATION</scope>
    <source>
        <tissue evidence="2 3">Leaves</tissue>
    </source>
</reference>
<evidence type="ECO:0000313" key="1">
    <source>
        <dbReference type="Proteomes" id="UP001652660"/>
    </source>
</evidence>
<name>A0A6P6SK45_COFAR</name>
<evidence type="ECO:0000313" key="3">
    <source>
        <dbReference type="RefSeq" id="XP_027066224.1"/>
    </source>
</evidence>
<organism evidence="1 3">
    <name type="scientific">Coffea arabica</name>
    <name type="common">Arabian coffee</name>
    <dbReference type="NCBI Taxonomy" id="13443"/>
    <lineage>
        <taxon>Eukaryota</taxon>
        <taxon>Viridiplantae</taxon>
        <taxon>Streptophyta</taxon>
        <taxon>Embryophyta</taxon>
        <taxon>Tracheophyta</taxon>
        <taxon>Spermatophyta</taxon>
        <taxon>Magnoliopsida</taxon>
        <taxon>eudicotyledons</taxon>
        <taxon>Gunneridae</taxon>
        <taxon>Pentapetalae</taxon>
        <taxon>asterids</taxon>
        <taxon>lamiids</taxon>
        <taxon>Gentianales</taxon>
        <taxon>Rubiaceae</taxon>
        <taxon>Ixoroideae</taxon>
        <taxon>Gardenieae complex</taxon>
        <taxon>Bertiereae - Coffeeae clade</taxon>
        <taxon>Coffeeae</taxon>
        <taxon>Coffea</taxon>
    </lineage>
</organism>
<protein>
    <submittedName>
        <fullName evidence="2 3">Uncharacterized protein LOC113692080</fullName>
    </submittedName>
</protein>
<dbReference type="AlphaFoldDB" id="A0A6P6SK45"/>
<proteinExistence type="predicted"/>
<evidence type="ECO:0000313" key="2">
    <source>
        <dbReference type="RefSeq" id="XP_027066223.1"/>
    </source>
</evidence>
<dbReference type="RefSeq" id="XP_027066224.1">
    <property type="nucleotide sequence ID" value="XM_027210423.1"/>
</dbReference>
<accession>A0A6P6SK45</accession>
<gene>
    <name evidence="2 3 4 5" type="primary">LOC113692080</name>
</gene>
<dbReference type="GeneID" id="113692080"/>
<dbReference type="Proteomes" id="UP001652660">
    <property type="component" value="Chromosome 6c"/>
</dbReference>
<evidence type="ECO:0000313" key="5">
    <source>
        <dbReference type="RefSeq" id="XP_071909012.1"/>
    </source>
</evidence>